<dbReference type="KEGG" id="dqu:106741150"/>
<dbReference type="RefSeq" id="XP_014468346.1">
    <property type="nucleotide sequence ID" value="XM_014612860.1"/>
</dbReference>
<dbReference type="PROSITE" id="PS50157">
    <property type="entry name" value="ZINC_FINGER_C2H2_2"/>
    <property type="match status" value="4"/>
</dbReference>
<proteinExistence type="predicted"/>
<evidence type="ECO:0000256" key="4">
    <source>
        <dbReference type="ARBA" id="ARBA00022771"/>
    </source>
</evidence>
<evidence type="ECO:0000313" key="10">
    <source>
        <dbReference type="Proteomes" id="UP000515204"/>
    </source>
</evidence>
<dbReference type="OrthoDB" id="8856548at2759"/>
<evidence type="ECO:0000313" key="11">
    <source>
        <dbReference type="RefSeq" id="XP_014468346.1"/>
    </source>
</evidence>
<keyword evidence="10" id="KW-1185">Reference proteome</keyword>
<keyword evidence="3" id="KW-0677">Repeat</keyword>
<gene>
    <name evidence="11" type="primary">LOC106741150</name>
</gene>
<dbReference type="PANTHER" id="PTHR24406">
    <property type="entry name" value="TRANSCRIPTIONAL REPRESSOR CTCFL-RELATED"/>
    <property type="match status" value="1"/>
</dbReference>
<protein>
    <submittedName>
        <fullName evidence="11">Uncharacterized protein LOC106741150 isoform X1</fullName>
    </submittedName>
</protein>
<feature type="domain" description="C2H2-type" evidence="9">
    <location>
        <begin position="862"/>
        <end position="892"/>
    </location>
</feature>
<dbReference type="InterPro" id="IPR013087">
    <property type="entry name" value="Znf_C2H2_type"/>
</dbReference>
<name>A0A6P3WQN9_DINQU</name>
<dbReference type="InterPro" id="IPR036236">
    <property type="entry name" value="Znf_C2H2_sf"/>
</dbReference>
<comment type="subcellular location">
    <subcellularLocation>
        <location evidence="1">Nucleus</location>
    </subcellularLocation>
</comment>
<keyword evidence="6" id="KW-0539">Nucleus</keyword>
<evidence type="ECO:0000256" key="1">
    <source>
        <dbReference type="ARBA" id="ARBA00004123"/>
    </source>
</evidence>
<dbReference type="SUPFAM" id="SSF57667">
    <property type="entry name" value="beta-beta-alpha zinc fingers"/>
    <property type="match status" value="2"/>
</dbReference>
<dbReference type="GO" id="GO:0008270">
    <property type="term" value="F:zinc ion binding"/>
    <property type="evidence" value="ECO:0007669"/>
    <property type="project" value="UniProtKB-KW"/>
</dbReference>
<reference evidence="11" key="1">
    <citation type="submission" date="2025-08" db="UniProtKB">
        <authorList>
            <consortium name="RefSeq"/>
        </authorList>
    </citation>
    <scope>IDENTIFICATION</scope>
</reference>
<feature type="domain" description="C2H2-type" evidence="9">
    <location>
        <begin position="73"/>
        <end position="109"/>
    </location>
</feature>
<feature type="region of interest" description="Disordered" evidence="8">
    <location>
        <begin position="1569"/>
        <end position="1594"/>
    </location>
</feature>
<evidence type="ECO:0000256" key="5">
    <source>
        <dbReference type="ARBA" id="ARBA00022833"/>
    </source>
</evidence>
<keyword evidence="2" id="KW-0479">Metal-binding</keyword>
<evidence type="ECO:0000256" key="3">
    <source>
        <dbReference type="ARBA" id="ARBA00022737"/>
    </source>
</evidence>
<dbReference type="Proteomes" id="UP000515204">
    <property type="component" value="Unplaced"/>
</dbReference>
<feature type="compositionally biased region" description="Basic and acidic residues" evidence="8">
    <location>
        <begin position="1572"/>
        <end position="1583"/>
    </location>
</feature>
<keyword evidence="4 7" id="KW-0863">Zinc-finger</keyword>
<sequence>MLIKLQRADIPNSKALSIITPILRKNRRVENRWGLQYEVSVQYAAFGRQCVPYMPTEPPASLSEEIMGSEPLYVCEECKDCFRFQSSLEDHYKRRSWIFGLWCHTCFRTVCTHITETGSTCSICMKKDNEKRKYLRSRGYKHQRFQKWGVIKVFYNQCQLYEHMKLHGLCSIDVSDIMLMPLPTDLTYNDWTPELEIACEALMEYTFLLHVHIMDWLRMNKLINNWWKLTNDNDKNNDNIISKVVKGYKGRQIFKTFEKSEDDQDPNSNVTLNVKKNFLAMEFVETTFNDKDKNNYSANAVSDKNVSENEDNPCTDIAFVDCGPASKCLEPEPSMSYIPKKQIPSVLKNSTWDVLNLHLIDRTRTNRKRKKVVLKDFIETDMILKKSTTVKVNEKSLNKSTISKQLIESSSQKYRTEQSSVKETAGNSISKPIIETDIAKILNNPIKIDVPFPAKNVKLPKANSDHLEHSLHTSTENCDSKILTVQSSKKADVTSIINDLPSQHISNTNEVVLEQNLQRLISLSDKDVMIIGKMPNKSVNSSTDTSTSSQNKQVGPFLIKDGKKYLIKHSESIRNDLENSPNLSTTTTVSKGTIQLLPKQNISTSTSINSAEIENISTEQATSLHNDISLLTPSPSPSELSSGSSCESHIKKTLKAKLPRKILPRIPPEKTSFEVISLVKEENGENLYMNIKIIDRAPKEVFHDMCKEMFKHKQKMMEEFCHLDNYELMRRITHLNHVTAEIKNSMNFVPSNIVREKLKSVDILKQILESYIRKRDTKAQNKKKGTLLEECNWERTDLHEKCPSCRKPMKPKSYIAGFSKLSDDDEMYCFCYKYICHQCQSYHGTSSRFIAHQNFHMKKSPYICPDCENCFIEAKFLEIHIWTHCFHMSKKRILACKICEIDGFKDIESITTHFAIMHCITKVACEICCLVFSSNEDCMKHYVDMHTNISLPEPIRLVMSKLNNKIVRYEKFMSYLDEYPAIKELIWYKCPFCPMVIVEHIHAKLIFSAHLRDKHWKRLSEIISEEVLADTYFVTKFGKSSITGNISNTFVNAPLEDGTVIPRIINARTISSEIFERGSHDTGNTWTISPDKSASTIVVDSSQVVSSSEKVESLPKILNVRSIADLKAVAPKNVATSTKTVTEMEVVCDSQASQSEVMKTTYKKEDLLCKDTRNNLIDIKSVIEEQTKVVEESHKNNDESITSCAAEPERSLQTKDVRTNSPIELSREISNSESVSKTSTSGSIKVVDIRKICKPNIEPFVEEPCDIQSENENATCMSFIPKPPPLSKIPQHALDYREVEETYELLKDAKSKSLFRRVAKKRQRIAIIGPTDTQEGTIEFLCHICNEKINTSWPILQMHFTENHSHEYQLVELALRLTKLPSDFMNHYKKLMNTKKRKSDVTLSMTKRKRRWTPKKHTEIKDTSVSEGTVGLCVNKETAEDGEGNFKCKKCSQRCTDMSDLREHIATNHRLKGRYLICLECGENFVVAPSLQMHLKAFHGIEDPISYMNQNPSYAPDVNNYLQAEGKTTIANQCYVCMAVFEDKAAVDKHLRVHGMAFLNRKMIEARNALKSPEKKPNTEEKQSPVTESLRATVRRDKPVETLLEKLLNTPI</sequence>
<dbReference type="PROSITE" id="PS00028">
    <property type="entry name" value="ZINC_FINGER_C2H2_1"/>
    <property type="match status" value="5"/>
</dbReference>
<evidence type="ECO:0000259" key="9">
    <source>
        <dbReference type="PROSITE" id="PS50157"/>
    </source>
</evidence>
<evidence type="ECO:0000256" key="2">
    <source>
        <dbReference type="ARBA" id="ARBA00022723"/>
    </source>
</evidence>
<organism evidence="10 11">
    <name type="scientific">Dinoponera quadriceps</name>
    <name type="common">South American ant</name>
    <dbReference type="NCBI Taxonomy" id="609295"/>
    <lineage>
        <taxon>Eukaryota</taxon>
        <taxon>Metazoa</taxon>
        <taxon>Ecdysozoa</taxon>
        <taxon>Arthropoda</taxon>
        <taxon>Hexapoda</taxon>
        <taxon>Insecta</taxon>
        <taxon>Pterygota</taxon>
        <taxon>Neoptera</taxon>
        <taxon>Endopterygota</taxon>
        <taxon>Hymenoptera</taxon>
        <taxon>Apocrita</taxon>
        <taxon>Aculeata</taxon>
        <taxon>Formicoidea</taxon>
        <taxon>Formicidae</taxon>
        <taxon>Ponerinae</taxon>
        <taxon>Ponerini</taxon>
        <taxon>Dinoponera</taxon>
    </lineage>
</organism>
<dbReference type="GO" id="GO:0005634">
    <property type="term" value="C:nucleus"/>
    <property type="evidence" value="ECO:0007669"/>
    <property type="project" value="UniProtKB-SubCell"/>
</dbReference>
<dbReference type="SMART" id="SM00355">
    <property type="entry name" value="ZnF_C2H2"/>
    <property type="match status" value="10"/>
</dbReference>
<evidence type="ECO:0000256" key="7">
    <source>
        <dbReference type="PROSITE-ProRule" id="PRU00042"/>
    </source>
</evidence>
<dbReference type="InterPro" id="IPR050888">
    <property type="entry name" value="ZnF_C2H2-type_TF"/>
</dbReference>
<dbReference type="Gene3D" id="3.30.160.60">
    <property type="entry name" value="Classic Zinc Finger"/>
    <property type="match status" value="2"/>
</dbReference>
<accession>A0A6P3WQN9</accession>
<feature type="domain" description="C2H2-type" evidence="9">
    <location>
        <begin position="834"/>
        <end position="861"/>
    </location>
</feature>
<evidence type="ECO:0000256" key="8">
    <source>
        <dbReference type="SAM" id="MobiDB-lite"/>
    </source>
</evidence>
<feature type="domain" description="C2H2-type" evidence="9">
    <location>
        <begin position="1476"/>
        <end position="1504"/>
    </location>
</feature>
<dbReference type="GeneID" id="106741150"/>
<evidence type="ECO:0000256" key="6">
    <source>
        <dbReference type="ARBA" id="ARBA00023242"/>
    </source>
</evidence>
<keyword evidence="5" id="KW-0862">Zinc</keyword>